<gene>
    <name evidence="2" type="ORF">VNI00_001904</name>
</gene>
<dbReference type="EMBL" id="JAYKXP010000005">
    <property type="protein sequence ID" value="KAK7058273.1"/>
    <property type="molecule type" value="Genomic_DNA"/>
</dbReference>
<name>A0AAW0E2E4_9AGAR</name>
<dbReference type="Proteomes" id="UP001383192">
    <property type="component" value="Unassembled WGS sequence"/>
</dbReference>
<keyword evidence="3" id="KW-1185">Reference proteome</keyword>
<keyword evidence="1" id="KW-0732">Signal</keyword>
<dbReference type="AlphaFoldDB" id="A0AAW0E2E4"/>
<accession>A0AAW0E2E4</accession>
<feature type="chain" id="PRO_5043788157" evidence="1">
    <location>
        <begin position="23"/>
        <end position="128"/>
    </location>
</feature>
<evidence type="ECO:0000313" key="2">
    <source>
        <dbReference type="EMBL" id="KAK7058273.1"/>
    </source>
</evidence>
<comment type="caution">
    <text evidence="2">The sequence shown here is derived from an EMBL/GenBank/DDBJ whole genome shotgun (WGS) entry which is preliminary data.</text>
</comment>
<evidence type="ECO:0000313" key="3">
    <source>
        <dbReference type="Proteomes" id="UP001383192"/>
    </source>
</evidence>
<organism evidence="2 3">
    <name type="scientific">Paramarasmius palmivorus</name>
    <dbReference type="NCBI Taxonomy" id="297713"/>
    <lineage>
        <taxon>Eukaryota</taxon>
        <taxon>Fungi</taxon>
        <taxon>Dikarya</taxon>
        <taxon>Basidiomycota</taxon>
        <taxon>Agaricomycotina</taxon>
        <taxon>Agaricomycetes</taxon>
        <taxon>Agaricomycetidae</taxon>
        <taxon>Agaricales</taxon>
        <taxon>Marasmiineae</taxon>
        <taxon>Marasmiaceae</taxon>
        <taxon>Paramarasmius</taxon>
    </lineage>
</organism>
<reference evidence="2 3" key="1">
    <citation type="submission" date="2024-01" db="EMBL/GenBank/DDBJ databases">
        <title>A draft genome for a cacao thread blight-causing isolate of Paramarasmius palmivorus.</title>
        <authorList>
            <person name="Baruah I.K."/>
            <person name="Bukari Y."/>
            <person name="Amoako-Attah I."/>
            <person name="Meinhardt L.W."/>
            <person name="Bailey B.A."/>
            <person name="Cohen S.P."/>
        </authorList>
    </citation>
    <scope>NUCLEOTIDE SEQUENCE [LARGE SCALE GENOMIC DNA]</scope>
    <source>
        <strain evidence="2 3">GH-12</strain>
    </source>
</reference>
<evidence type="ECO:0000256" key="1">
    <source>
        <dbReference type="SAM" id="SignalP"/>
    </source>
</evidence>
<sequence>MLAFSRFLVAFVFTLFFHLAVSSSVPAVSCPHQDPPKDIVHNTGIIDCGILEVASGNAGDGGDASSRVAPVGKAVQRRNSNINQDAGPGGSANGRSVYNNGYCEPLIRVLSDNAGNGGNAGSSVLGGI</sequence>
<feature type="signal peptide" evidence="1">
    <location>
        <begin position="1"/>
        <end position="22"/>
    </location>
</feature>
<protein>
    <submittedName>
        <fullName evidence="2">Uncharacterized protein</fullName>
    </submittedName>
</protein>
<proteinExistence type="predicted"/>